<dbReference type="GO" id="GO:0009401">
    <property type="term" value="P:phosphoenolpyruvate-dependent sugar phosphotransferase system"/>
    <property type="evidence" value="ECO:0007669"/>
    <property type="project" value="InterPro"/>
</dbReference>
<feature type="domain" description="PRD" evidence="7">
    <location>
        <begin position="199"/>
        <end position="303"/>
    </location>
</feature>
<keyword evidence="4" id="KW-0804">Transcription</keyword>
<dbReference type="SUPFAM" id="SSF52794">
    <property type="entry name" value="PTS system IIB component-like"/>
    <property type="match status" value="1"/>
</dbReference>
<dbReference type="InterPro" id="IPR036095">
    <property type="entry name" value="PTS_EIIB-like_sf"/>
</dbReference>
<dbReference type="Gene3D" id="3.40.50.2300">
    <property type="match status" value="1"/>
</dbReference>
<dbReference type="SUPFAM" id="SSF55804">
    <property type="entry name" value="Phoshotransferase/anion transport protein"/>
    <property type="match status" value="1"/>
</dbReference>
<dbReference type="InterPro" id="IPR036634">
    <property type="entry name" value="PRD_sf"/>
</dbReference>
<comment type="caution">
    <text evidence="8">The sequence shown here is derived from an EMBL/GenBank/DDBJ whole genome shotgun (WGS) entry which is preliminary data.</text>
</comment>
<dbReference type="PROSITE" id="PS51099">
    <property type="entry name" value="PTS_EIIB_TYPE_2"/>
    <property type="match status" value="1"/>
</dbReference>
<dbReference type="AlphaFoldDB" id="A0A3E3E2I3"/>
<feature type="domain" description="PTS EIIB type-2" evidence="6">
    <location>
        <begin position="423"/>
        <end position="514"/>
    </location>
</feature>
<dbReference type="InterPro" id="IPR013011">
    <property type="entry name" value="PTS_EIIB_2"/>
</dbReference>
<evidence type="ECO:0000313" key="8">
    <source>
        <dbReference type="EMBL" id="RGD75128.1"/>
    </source>
</evidence>
<proteinExistence type="predicted"/>
<dbReference type="Gene3D" id="1.10.10.10">
    <property type="entry name" value="Winged helix-like DNA-binding domain superfamily/Winged helix DNA-binding domain"/>
    <property type="match status" value="2"/>
</dbReference>
<sequence>MELNNRCFKILRTLFEKDDYVSVKSLSKELDCSERIIRYNVNKIEEYLRNKKYSFLYRDYKKGLLVIKNKQSQDFYNNYLNISHPYEYKYSAEERCSFIIGYLLKRNGYISIEKLSNELSTSISTITKDLENAEKWLEDKNTKLIKKAGKGISIQIDEIKRRALYRELTDEVLTPSYVINYISNISLKERANTILLDDLFKDLDREFLIGQIQHLEKELGEIFSDETFSSLLIHLSIIVYRVSRNCSLKEITGETTLNNSIEYTLTSQIIENINTRFSITIPSEEIYYFTVHLLGAKVITKNTKYKFNETEAIIIRNIATKMVEEIGNLYAVDFKEKKEDVIDGLITHLIPTVYRIKYKKRILNPIYPEMEQKYSDLLGNTKIVCRHLSEYCKEEINEQEVSYIAMHFLAALHSKLNEKTDMPKAIVVCGSGYGTAQVVAMQLSSLFSVEIKAIVSQREIINLDKNNQNFDYIISTVEIANLSKDEYIKISPMFNHNDFLEINKHLRAKFIKSKIDYSQLELAGKIAEISMKYRPKVNKLQLQYEILLELINQNRNNAPEYTNESEINLKDLITPSFIRLNELCGTWQEAIIKGTKILEEKNFITDAYKVAIIKSIEEMGPQMVIVPGIVLAHLAPGKYCKKLGFSITTLKKPVIFGFPRHDPVKVVITLSLVNENTYKKALMQLFNILQNKNTRSVLINATNKNEILDLIKQYSS</sequence>
<dbReference type="PROSITE" id="PS51094">
    <property type="entry name" value="PTS_EIIA_TYPE_2"/>
    <property type="match status" value="1"/>
</dbReference>
<keyword evidence="3" id="KW-0805">Transcription regulation</keyword>
<dbReference type="PANTHER" id="PTHR30185:SF18">
    <property type="entry name" value="TRANSCRIPTIONAL REGULATOR MTLR"/>
    <property type="match status" value="1"/>
</dbReference>
<dbReference type="InterPro" id="IPR016152">
    <property type="entry name" value="PTrfase/Anion_transptr"/>
</dbReference>
<evidence type="ECO:0000259" key="5">
    <source>
        <dbReference type="PROSITE" id="PS51094"/>
    </source>
</evidence>
<dbReference type="RefSeq" id="WP_117531290.1">
    <property type="nucleotide sequence ID" value="NZ_QUSM01000002.1"/>
</dbReference>
<evidence type="ECO:0000256" key="3">
    <source>
        <dbReference type="ARBA" id="ARBA00023015"/>
    </source>
</evidence>
<feature type="domain" description="PTS EIIA type-2" evidence="5">
    <location>
        <begin position="571"/>
        <end position="714"/>
    </location>
</feature>
<organism evidence="8 9">
    <name type="scientific">Anaerofustis stercorihominis</name>
    <dbReference type="NCBI Taxonomy" id="214853"/>
    <lineage>
        <taxon>Bacteria</taxon>
        <taxon>Bacillati</taxon>
        <taxon>Bacillota</taxon>
        <taxon>Clostridia</taxon>
        <taxon>Eubacteriales</taxon>
        <taxon>Eubacteriaceae</taxon>
        <taxon>Anaerofustis</taxon>
    </lineage>
</organism>
<dbReference type="GO" id="GO:0006355">
    <property type="term" value="P:regulation of DNA-templated transcription"/>
    <property type="evidence" value="ECO:0007669"/>
    <property type="project" value="InterPro"/>
</dbReference>
<dbReference type="Pfam" id="PF00359">
    <property type="entry name" value="PTS_EIIA_2"/>
    <property type="match status" value="1"/>
</dbReference>
<evidence type="ECO:0000256" key="2">
    <source>
        <dbReference type="ARBA" id="ARBA00022737"/>
    </source>
</evidence>
<dbReference type="CDD" id="cd05568">
    <property type="entry name" value="PTS_IIB_bgl_like"/>
    <property type="match status" value="1"/>
</dbReference>
<dbReference type="SUPFAM" id="SSF63520">
    <property type="entry name" value="PTS-regulatory domain, PRD"/>
    <property type="match status" value="2"/>
</dbReference>
<keyword evidence="1" id="KW-0808">Transferase</keyword>
<dbReference type="GO" id="GO:0008982">
    <property type="term" value="F:protein-N(PI)-phosphohistidine-sugar phosphotransferase activity"/>
    <property type="evidence" value="ECO:0007669"/>
    <property type="project" value="InterPro"/>
</dbReference>
<gene>
    <name evidence="8" type="ORF">DW687_02050</name>
</gene>
<dbReference type="EMBL" id="QUSM01000002">
    <property type="protein sequence ID" value="RGD75128.1"/>
    <property type="molecule type" value="Genomic_DNA"/>
</dbReference>
<reference evidence="8 9" key="1">
    <citation type="submission" date="2018-08" db="EMBL/GenBank/DDBJ databases">
        <title>A genome reference for cultivated species of the human gut microbiota.</title>
        <authorList>
            <person name="Zou Y."/>
            <person name="Xue W."/>
            <person name="Luo G."/>
        </authorList>
    </citation>
    <scope>NUCLEOTIDE SEQUENCE [LARGE SCALE GENOMIC DNA]</scope>
    <source>
        <strain evidence="8 9">AM25-6</strain>
    </source>
</reference>
<keyword evidence="2" id="KW-0677">Repeat</keyword>
<dbReference type="InterPro" id="IPR002178">
    <property type="entry name" value="PTS_EIIA_type-2_dom"/>
</dbReference>
<evidence type="ECO:0000259" key="6">
    <source>
        <dbReference type="PROSITE" id="PS51099"/>
    </source>
</evidence>
<accession>A0A3E3E2I3</accession>
<feature type="domain" description="PRD" evidence="7">
    <location>
        <begin position="310"/>
        <end position="418"/>
    </location>
</feature>
<evidence type="ECO:0000313" key="9">
    <source>
        <dbReference type="Proteomes" id="UP000261212"/>
    </source>
</evidence>
<dbReference type="Gene3D" id="1.10.1790.10">
    <property type="entry name" value="PRD domain"/>
    <property type="match status" value="2"/>
</dbReference>
<name>A0A3E3E2I3_9FIRM</name>
<evidence type="ECO:0000259" key="7">
    <source>
        <dbReference type="PROSITE" id="PS51372"/>
    </source>
</evidence>
<dbReference type="Proteomes" id="UP000261212">
    <property type="component" value="Unassembled WGS sequence"/>
</dbReference>
<dbReference type="InterPro" id="IPR050661">
    <property type="entry name" value="BglG_antiterminators"/>
</dbReference>
<protein>
    <submittedName>
        <fullName evidence="8">PRD domain-containing protein</fullName>
    </submittedName>
</protein>
<dbReference type="InterPro" id="IPR036388">
    <property type="entry name" value="WH-like_DNA-bd_sf"/>
</dbReference>
<dbReference type="Gene3D" id="3.40.930.10">
    <property type="entry name" value="Mannitol-specific EII, Chain A"/>
    <property type="match status" value="1"/>
</dbReference>
<dbReference type="PROSITE" id="PS51372">
    <property type="entry name" value="PRD_2"/>
    <property type="match status" value="2"/>
</dbReference>
<dbReference type="CDD" id="cd00211">
    <property type="entry name" value="PTS_IIA_fru"/>
    <property type="match status" value="1"/>
</dbReference>
<dbReference type="Pfam" id="PF00874">
    <property type="entry name" value="PRD"/>
    <property type="match status" value="2"/>
</dbReference>
<evidence type="ECO:0000256" key="4">
    <source>
        <dbReference type="ARBA" id="ARBA00023163"/>
    </source>
</evidence>
<dbReference type="InterPro" id="IPR011608">
    <property type="entry name" value="PRD"/>
</dbReference>
<dbReference type="PANTHER" id="PTHR30185">
    <property type="entry name" value="CRYPTIC BETA-GLUCOSIDE BGL OPERON ANTITERMINATOR"/>
    <property type="match status" value="1"/>
</dbReference>
<evidence type="ECO:0000256" key="1">
    <source>
        <dbReference type="ARBA" id="ARBA00022679"/>
    </source>
</evidence>